<dbReference type="RefSeq" id="WP_005626119.1">
    <property type="nucleotide sequence ID" value="NZ_AMRA01000038.1"/>
</dbReference>
<proteinExistence type="predicted"/>
<dbReference type="STRING" id="1122247.GCA_000379865_04377"/>
<accession>K5BKB2</accession>
<sequence>MEPQVGTEVIRAAVQLACRSPSLHNSQPWRWVAVEGDIPTVELHLDPERVLHATDHSGRQALMSCGAALDHFRVAIAAAGWTAHVERFPNPNDRHHLASMTFTPLAPVTEGHHLRADAILKRRTDRLPFGEPADWHFVEQQLRRAVCDEAVRFDVLDDRLRGELAEASRLSESLRLYDTSYYAELSWWTGKFESQEGIPHSALVSAAESERVVINRTFPGASSGERRIGFGPDRAKIVVLSTYDNTGDSVLRCGEMLSAVLLEATMSRLATCPLTHITELQASRDVVGSLIGEPVVPQVLVRVGEAPELEAPPPATPRRDVSEVFEVRHSRPHSGGNDVR</sequence>
<dbReference type="GO" id="GO:0016491">
    <property type="term" value="F:oxidoreductase activity"/>
    <property type="evidence" value="ECO:0007669"/>
    <property type="project" value="InterPro"/>
</dbReference>
<dbReference type="PANTHER" id="PTHR23026:SF123">
    <property type="entry name" value="NAD(P)H NITROREDUCTASE RV3131-RELATED"/>
    <property type="match status" value="1"/>
</dbReference>
<dbReference type="Gene3D" id="3.40.109.10">
    <property type="entry name" value="NADH Oxidase"/>
    <property type="match status" value="2"/>
</dbReference>
<evidence type="ECO:0000313" key="3">
    <source>
        <dbReference type="Proteomes" id="UP000006265"/>
    </source>
</evidence>
<gene>
    <name evidence="2" type="ORF">C731_1494</name>
</gene>
<dbReference type="OrthoDB" id="8156917at2"/>
<evidence type="ECO:0000313" key="2">
    <source>
        <dbReference type="EMBL" id="EKF24559.1"/>
    </source>
</evidence>
<name>K5BKB2_MYCHD</name>
<dbReference type="EMBL" id="AMRA01000038">
    <property type="protein sequence ID" value="EKF24559.1"/>
    <property type="molecule type" value="Genomic_DNA"/>
</dbReference>
<organism evidence="2 3">
    <name type="scientific">Mycolicibacterium hassiacum (strain DSM 44199 / CIP 105218 / JCM 12690 / 3849)</name>
    <name type="common">Mycobacterium hassiacum</name>
    <dbReference type="NCBI Taxonomy" id="1122247"/>
    <lineage>
        <taxon>Bacteria</taxon>
        <taxon>Bacillati</taxon>
        <taxon>Actinomycetota</taxon>
        <taxon>Actinomycetes</taxon>
        <taxon>Mycobacteriales</taxon>
        <taxon>Mycobacteriaceae</taxon>
        <taxon>Mycolicibacterium</taxon>
    </lineage>
</organism>
<protein>
    <submittedName>
        <fullName evidence="2">Putative NAD(P)H nitroreductase</fullName>
    </submittedName>
</protein>
<evidence type="ECO:0000256" key="1">
    <source>
        <dbReference type="SAM" id="MobiDB-lite"/>
    </source>
</evidence>
<dbReference type="AlphaFoldDB" id="K5BKB2"/>
<dbReference type="PATRIC" id="fig|1122247.3.peg.1436"/>
<dbReference type="SUPFAM" id="SSF55469">
    <property type="entry name" value="FMN-dependent nitroreductase-like"/>
    <property type="match status" value="2"/>
</dbReference>
<dbReference type="eggNOG" id="COG0778">
    <property type="taxonomic scope" value="Bacteria"/>
</dbReference>
<keyword evidence="3" id="KW-1185">Reference proteome</keyword>
<dbReference type="InterPro" id="IPR050627">
    <property type="entry name" value="Nitroreductase/BluB"/>
</dbReference>
<feature type="compositionally biased region" description="Basic and acidic residues" evidence="1">
    <location>
        <begin position="317"/>
        <end position="329"/>
    </location>
</feature>
<dbReference type="Proteomes" id="UP000006265">
    <property type="component" value="Unassembled WGS sequence"/>
</dbReference>
<dbReference type="InterPro" id="IPR000415">
    <property type="entry name" value="Nitroreductase-like"/>
</dbReference>
<comment type="caution">
    <text evidence="2">The sequence shown here is derived from an EMBL/GenBank/DDBJ whole genome shotgun (WGS) entry which is preliminary data.</text>
</comment>
<reference evidence="2 3" key="1">
    <citation type="journal article" date="2012" name="J. Bacteriol.">
        <title>Genome sequence of Mycobacterium hassiacum DSM 44199, a rare source of heat-stable mycobacterial proteins.</title>
        <authorList>
            <person name="Tiago I."/>
            <person name="Maranha A."/>
            <person name="Mendes V."/>
            <person name="Alarico S."/>
            <person name="Moynihan P.J."/>
            <person name="Clarke A.J."/>
            <person name="Macedo-Ribeiro S."/>
            <person name="Pereira P.J."/>
            <person name="Empadinhas N."/>
        </authorList>
    </citation>
    <scope>NUCLEOTIDE SEQUENCE [LARGE SCALE GENOMIC DNA]</scope>
    <source>
        <strain evidence="3">DSM 44199 / CIP 105218 / JCM 12690 / 3849</strain>
    </source>
</reference>
<feature type="region of interest" description="Disordered" evidence="1">
    <location>
        <begin position="307"/>
        <end position="340"/>
    </location>
</feature>
<dbReference type="PANTHER" id="PTHR23026">
    <property type="entry name" value="NADPH NITROREDUCTASE"/>
    <property type="match status" value="1"/>
</dbReference>
<dbReference type="NCBIfam" id="NF047509">
    <property type="entry name" value="Rv3131_FMN_oxido"/>
    <property type="match status" value="1"/>
</dbReference>